<feature type="non-terminal residue" evidence="1">
    <location>
        <position position="1"/>
    </location>
</feature>
<organism evidence="1">
    <name type="scientific">marine sediment metagenome</name>
    <dbReference type="NCBI Taxonomy" id="412755"/>
    <lineage>
        <taxon>unclassified sequences</taxon>
        <taxon>metagenomes</taxon>
        <taxon>ecological metagenomes</taxon>
    </lineage>
</organism>
<accession>A0A0F9F860</accession>
<comment type="caution">
    <text evidence="1">The sequence shown here is derived from an EMBL/GenBank/DDBJ whole genome shotgun (WGS) entry which is preliminary data.</text>
</comment>
<evidence type="ECO:0000313" key="1">
    <source>
        <dbReference type="EMBL" id="KKL74691.1"/>
    </source>
</evidence>
<name>A0A0F9F860_9ZZZZ</name>
<proteinExistence type="predicted"/>
<sequence length="41" mass="5007">SNTFTERIKNHWRYNRYEGIGFKGGELILKRILHQDEQNMI</sequence>
<dbReference type="EMBL" id="LAZR01024570">
    <property type="protein sequence ID" value="KKL74691.1"/>
    <property type="molecule type" value="Genomic_DNA"/>
</dbReference>
<dbReference type="AlphaFoldDB" id="A0A0F9F860"/>
<protein>
    <submittedName>
        <fullName evidence="1">Uncharacterized protein</fullName>
    </submittedName>
</protein>
<reference evidence="1" key="1">
    <citation type="journal article" date="2015" name="Nature">
        <title>Complex archaea that bridge the gap between prokaryotes and eukaryotes.</title>
        <authorList>
            <person name="Spang A."/>
            <person name="Saw J.H."/>
            <person name="Jorgensen S.L."/>
            <person name="Zaremba-Niedzwiedzka K."/>
            <person name="Martijn J."/>
            <person name="Lind A.E."/>
            <person name="van Eijk R."/>
            <person name="Schleper C."/>
            <person name="Guy L."/>
            <person name="Ettema T.J."/>
        </authorList>
    </citation>
    <scope>NUCLEOTIDE SEQUENCE</scope>
</reference>
<gene>
    <name evidence="1" type="ORF">LCGC14_2062330</name>
</gene>